<reference evidence="2 3" key="1">
    <citation type="submission" date="2024-02" db="EMBL/GenBank/DDBJ databases">
        <title>High-quality chromosome-scale genome assembly of Pensacola bahiagrass (Paspalum notatum Flugge var. saurae).</title>
        <authorList>
            <person name="Vega J.M."/>
            <person name="Podio M."/>
            <person name="Orjuela J."/>
            <person name="Siena L.A."/>
            <person name="Pessino S.C."/>
            <person name="Combes M.C."/>
            <person name="Mariac C."/>
            <person name="Albertini E."/>
            <person name="Pupilli F."/>
            <person name="Ortiz J.P.A."/>
            <person name="Leblanc O."/>
        </authorList>
    </citation>
    <scope>NUCLEOTIDE SEQUENCE [LARGE SCALE GENOMIC DNA]</scope>
    <source>
        <strain evidence="2">R1</strain>
        <tissue evidence="2">Leaf</tissue>
    </source>
</reference>
<feature type="region of interest" description="Disordered" evidence="1">
    <location>
        <begin position="150"/>
        <end position="188"/>
    </location>
</feature>
<dbReference type="EMBL" id="CP144748">
    <property type="protein sequence ID" value="WVZ72741.1"/>
    <property type="molecule type" value="Genomic_DNA"/>
</dbReference>
<protein>
    <submittedName>
        <fullName evidence="2">Uncharacterized protein</fullName>
    </submittedName>
</protein>
<evidence type="ECO:0000256" key="1">
    <source>
        <dbReference type="SAM" id="MobiDB-lite"/>
    </source>
</evidence>
<accession>A0AAQ3WTL2</accession>
<feature type="region of interest" description="Disordered" evidence="1">
    <location>
        <begin position="52"/>
        <end position="99"/>
    </location>
</feature>
<name>A0AAQ3WTL2_PASNO</name>
<feature type="compositionally biased region" description="Basic and acidic residues" evidence="1">
    <location>
        <begin position="78"/>
        <end position="87"/>
    </location>
</feature>
<proteinExistence type="predicted"/>
<sequence length="382" mass="41270">MMSNAFRLDRRRLLPPSPPLRASSCSSEGADPHDFILAAGFLLEALSSSPASERGVSGSSAGGEVDAPSSMASSRSKQVKERSSSTRKEKRRNPILNQSLSMISSAVARRCGLVTRTRRRRRVRSGENHLGQRNSPLWILRYMATRLRSWKGRKPATRTKSTTPQDQRSALAASYPRRASTSGATYAGVPQKPVVPHLVGHGREPEVGHLEVAGVVHQQVLGLDVAVVHAARVAEGDGGHQLLEVAPRVGFPEAAAVGDAREELAAAHVLHHEVDAQLGGHHLEELHDVRVADTTEHGDLALDVRRQTRLEDLLLLHHLDGHLLAGKHVARVVHLGEVALTQQLPHLVTPQKERRLLLVAVGLFPAAAAAIAADSLACHPHH</sequence>
<evidence type="ECO:0000313" key="3">
    <source>
        <dbReference type="Proteomes" id="UP001341281"/>
    </source>
</evidence>
<feature type="region of interest" description="Disordered" evidence="1">
    <location>
        <begin position="1"/>
        <end position="28"/>
    </location>
</feature>
<dbReference type="Proteomes" id="UP001341281">
    <property type="component" value="Chromosome 04"/>
</dbReference>
<feature type="compositionally biased region" description="Polar residues" evidence="1">
    <location>
        <begin position="158"/>
        <end position="168"/>
    </location>
</feature>
<dbReference type="AntiFam" id="ANF00226">
    <property type="entry name" value="Shadow ORF (opposite pknB)"/>
</dbReference>
<dbReference type="AlphaFoldDB" id="A0AAQ3WTL2"/>
<evidence type="ECO:0000313" key="2">
    <source>
        <dbReference type="EMBL" id="WVZ72741.1"/>
    </source>
</evidence>
<gene>
    <name evidence="2" type="ORF">U9M48_021155</name>
</gene>
<organism evidence="2 3">
    <name type="scientific">Paspalum notatum var. saurae</name>
    <dbReference type="NCBI Taxonomy" id="547442"/>
    <lineage>
        <taxon>Eukaryota</taxon>
        <taxon>Viridiplantae</taxon>
        <taxon>Streptophyta</taxon>
        <taxon>Embryophyta</taxon>
        <taxon>Tracheophyta</taxon>
        <taxon>Spermatophyta</taxon>
        <taxon>Magnoliopsida</taxon>
        <taxon>Liliopsida</taxon>
        <taxon>Poales</taxon>
        <taxon>Poaceae</taxon>
        <taxon>PACMAD clade</taxon>
        <taxon>Panicoideae</taxon>
        <taxon>Andropogonodae</taxon>
        <taxon>Paspaleae</taxon>
        <taxon>Paspalinae</taxon>
        <taxon>Paspalum</taxon>
    </lineage>
</organism>
<keyword evidence="3" id="KW-1185">Reference proteome</keyword>